<feature type="chain" id="PRO_5013388793" evidence="1">
    <location>
        <begin position="19"/>
        <end position="160"/>
    </location>
</feature>
<sequence>MMTTRAALLALALATARGRWLSFHNHDYGGPMPRSETRQLPPEEPEHDALADIEAVKRESFCAKNTYLQWARVDIPDTDSAQVRDKALLAAKLLAPQILVANKTQENAIHHTSSDQKSKIIGNILFVDSEARHSNFEVTEPDLFVQVSPWPNVTEHYLRK</sequence>
<keyword evidence="1" id="KW-0732">Signal</keyword>
<gene>
    <name evidence="2" type="ORF">BIW11_07859</name>
</gene>
<reference evidence="2 3" key="1">
    <citation type="journal article" date="2017" name="Gigascience">
        <title>Draft genome of the honey bee ectoparasitic mite, Tropilaelaps mercedesae, is shaped by the parasitic life history.</title>
        <authorList>
            <person name="Dong X."/>
            <person name="Armstrong S.D."/>
            <person name="Xia D."/>
            <person name="Makepeace B.L."/>
            <person name="Darby A.C."/>
            <person name="Kadowaki T."/>
        </authorList>
    </citation>
    <scope>NUCLEOTIDE SEQUENCE [LARGE SCALE GENOMIC DNA]</scope>
    <source>
        <strain evidence="2">Wuxi-XJTLU</strain>
    </source>
</reference>
<dbReference type="Proteomes" id="UP000192247">
    <property type="component" value="Unassembled WGS sequence"/>
</dbReference>
<dbReference type="AlphaFoldDB" id="A0A1V9XSG4"/>
<evidence type="ECO:0000313" key="2">
    <source>
        <dbReference type="EMBL" id="OQR76308.1"/>
    </source>
</evidence>
<feature type="non-terminal residue" evidence="2">
    <location>
        <position position="160"/>
    </location>
</feature>
<organism evidence="2 3">
    <name type="scientific">Tropilaelaps mercedesae</name>
    <dbReference type="NCBI Taxonomy" id="418985"/>
    <lineage>
        <taxon>Eukaryota</taxon>
        <taxon>Metazoa</taxon>
        <taxon>Ecdysozoa</taxon>
        <taxon>Arthropoda</taxon>
        <taxon>Chelicerata</taxon>
        <taxon>Arachnida</taxon>
        <taxon>Acari</taxon>
        <taxon>Parasitiformes</taxon>
        <taxon>Mesostigmata</taxon>
        <taxon>Gamasina</taxon>
        <taxon>Dermanyssoidea</taxon>
        <taxon>Laelapidae</taxon>
        <taxon>Tropilaelaps</taxon>
    </lineage>
</organism>
<feature type="signal peptide" evidence="1">
    <location>
        <begin position="1"/>
        <end position="18"/>
    </location>
</feature>
<keyword evidence="3" id="KW-1185">Reference proteome</keyword>
<proteinExistence type="predicted"/>
<accession>A0A1V9XSG4</accession>
<name>A0A1V9XSG4_9ACAR</name>
<evidence type="ECO:0000256" key="1">
    <source>
        <dbReference type="SAM" id="SignalP"/>
    </source>
</evidence>
<comment type="caution">
    <text evidence="2">The sequence shown here is derived from an EMBL/GenBank/DDBJ whole genome shotgun (WGS) entry which is preliminary data.</text>
</comment>
<dbReference type="EMBL" id="MNPL01004976">
    <property type="protein sequence ID" value="OQR76308.1"/>
    <property type="molecule type" value="Genomic_DNA"/>
</dbReference>
<dbReference type="InParanoid" id="A0A1V9XSG4"/>
<protein>
    <submittedName>
        <fullName evidence="2">Uncharacterized protein</fullName>
    </submittedName>
</protein>
<evidence type="ECO:0000313" key="3">
    <source>
        <dbReference type="Proteomes" id="UP000192247"/>
    </source>
</evidence>